<dbReference type="AlphaFoldDB" id="A0AAT9G563"/>
<dbReference type="PANTHER" id="PTHR20854">
    <property type="entry name" value="INOSITOL MONOPHOSPHATASE"/>
    <property type="match status" value="1"/>
</dbReference>
<gene>
    <name evidence="3" type="primary">suhB</name>
    <name evidence="3" type="ORF">ACHINZ_5860</name>
</gene>
<dbReference type="GO" id="GO:0008934">
    <property type="term" value="F:inositol monophosphate 1-phosphatase activity"/>
    <property type="evidence" value="ECO:0007669"/>
    <property type="project" value="TreeGrafter"/>
</dbReference>
<comment type="cofactor">
    <cofactor evidence="2">
        <name>Mg(2+)</name>
        <dbReference type="ChEBI" id="CHEBI:18420"/>
    </cofactor>
</comment>
<dbReference type="Pfam" id="PF00459">
    <property type="entry name" value="Inositol_P"/>
    <property type="match status" value="1"/>
</dbReference>
<reference evidence="3" key="2">
    <citation type="submission" date="2023-10" db="EMBL/GenBank/DDBJ databases">
        <authorList>
            <person name="Koga R."/>
            <person name="Fukatsu T."/>
        </authorList>
    </citation>
    <scope>NUCLEOTIDE SEQUENCE</scope>
    <source>
        <strain evidence="3">Kw-01</strain>
    </source>
</reference>
<protein>
    <submittedName>
        <fullName evidence="3">Inositol-1-monophosphatase</fullName>
    </submittedName>
</protein>
<dbReference type="PANTHER" id="PTHR20854:SF4">
    <property type="entry name" value="INOSITOL-1-MONOPHOSPHATASE-RELATED"/>
    <property type="match status" value="1"/>
</dbReference>
<evidence type="ECO:0000313" key="3">
    <source>
        <dbReference type="EMBL" id="BET44911.1"/>
    </source>
</evidence>
<dbReference type="SUPFAM" id="SSF56655">
    <property type="entry name" value="Carbohydrate phosphatase"/>
    <property type="match status" value="1"/>
</dbReference>
<dbReference type="Gene3D" id="3.40.190.80">
    <property type="match status" value="1"/>
</dbReference>
<comment type="similarity">
    <text evidence="1">Belongs to the inositol monophosphatase superfamily.</text>
</comment>
<dbReference type="InterPro" id="IPR000760">
    <property type="entry name" value="Inositol_monophosphatase-like"/>
</dbReference>
<keyword evidence="2" id="KW-0460">Magnesium</keyword>
<reference evidence="3" key="1">
    <citation type="journal article" date="2023" name="Front. Microbiol.">
        <title>Genome analysis of Candidatus Aschnera chinzeii, the bacterial endosymbiont of the blood-sucking bat fly Penicillidia jenynsii (Insecta: Diptera: Nycteribiidae).</title>
        <authorList>
            <person name="Koga R."/>
            <person name="Moriyama M."/>
            <person name="Nozaki T."/>
            <person name="Fukatsu T."/>
        </authorList>
    </citation>
    <scope>NUCLEOTIDE SEQUENCE</scope>
    <source>
        <strain evidence="3">Kw-01</strain>
    </source>
</reference>
<name>A0AAT9G563_9ENTR</name>
<dbReference type="PRINTS" id="PR00377">
    <property type="entry name" value="IMPHPHTASES"/>
</dbReference>
<proteinExistence type="inferred from homology"/>
<dbReference type="Gene3D" id="3.30.540.10">
    <property type="entry name" value="Fructose-1,6-Bisphosphatase, subunit A, domain 1"/>
    <property type="match status" value="1"/>
</dbReference>
<dbReference type="GO" id="GO:0046872">
    <property type="term" value="F:metal ion binding"/>
    <property type="evidence" value="ECO:0007669"/>
    <property type="project" value="UniProtKB-KW"/>
</dbReference>
<dbReference type="GO" id="GO:0007165">
    <property type="term" value="P:signal transduction"/>
    <property type="evidence" value="ECO:0007669"/>
    <property type="project" value="TreeGrafter"/>
</dbReference>
<keyword evidence="2" id="KW-0479">Metal-binding</keyword>
<organism evidence="3">
    <name type="scientific">Candidatus Aschnera chinzeii</name>
    <dbReference type="NCBI Taxonomy" id="1485666"/>
    <lineage>
        <taxon>Bacteria</taxon>
        <taxon>Pseudomonadati</taxon>
        <taxon>Pseudomonadota</taxon>
        <taxon>Gammaproteobacteria</taxon>
        <taxon>Enterobacterales</taxon>
        <taxon>Enterobacteriaceae</taxon>
        <taxon>Candidatus Aschnera</taxon>
    </lineage>
</organism>
<feature type="binding site" evidence="2">
    <location>
        <position position="89"/>
    </location>
    <ligand>
        <name>Mg(2+)</name>
        <dbReference type="ChEBI" id="CHEBI:18420"/>
        <label>1</label>
        <note>catalytic</note>
    </ligand>
</feature>
<evidence type="ECO:0000256" key="1">
    <source>
        <dbReference type="ARBA" id="ARBA00009759"/>
    </source>
</evidence>
<evidence type="ECO:0000256" key="2">
    <source>
        <dbReference type="PIRSR" id="PIRSR600760-2"/>
    </source>
</evidence>
<dbReference type="GO" id="GO:0006020">
    <property type="term" value="P:inositol metabolic process"/>
    <property type="evidence" value="ECO:0007669"/>
    <property type="project" value="TreeGrafter"/>
</dbReference>
<feature type="binding site" evidence="2">
    <location>
        <position position="90"/>
    </location>
    <ligand>
        <name>Mg(2+)</name>
        <dbReference type="ChEBI" id="CHEBI:18420"/>
        <label>2</label>
    </ligand>
</feature>
<accession>A0AAT9G563</accession>
<dbReference type="EMBL" id="AP028961">
    <property type="protein sequence ID" value="BET44911.1"/>
    <property type="molecule type" value="Genomic_DNA"/>
</dbReference>
<sequence length="262" mass="30092">MEIKMHPMLYTATKAIRSAGNFIATKYDFYNHFTNNSINKNYLINTIKKTAETIMITIIHQSYPNHIVHTINNNINTTNNTTQWIINILDNKINFLKKMPSFSLSIAVRINNNTEIATIYNPINNELFTAARGYGAQLNNYRLRINNNIISDILIISIDINSKNCNNIIKLHKYAINKILKQFINYRCTGSDNLDLAYVAAGRIDCFIRIYINSLNYYAGELLIKEAGGRTANIMKLIHHSNMNIFIAGNQDLVNLLTQYKY</sequence>